<sequence length="39" mass="4365">MPFEHDYGDSDANFNEHKTETWQSVGSLAARIVGKAVQK</sequence>
<dbReference type="EMBL" id="CP015093">
    <property type="protein sequence ID" value="APZ53118.1"/>
    <property type="molecule type" value="Genomic_DNA"/>
</dbReference>
<dbReference type="AlphaFoldDB" id="A0A1P8UUS4"/>
<gene>
    <name evidence="1" type="ORF">Ga0080574_TMP2784</name>
</gene>
<name>A0A1P8UUS4_9RHOB</name>
<evidence type="ECO:0000313" key="1">
    <source>
        <dbReference type="EMBL" id="APZ53118.1"/>
    </source>
</evidence>
<dbReference type="STRING" id="1250539.Ga0080574_TMP2784"/>
<organism evidence="1 2">
    <name type="scientific">Salipiger abyssi</name>
    <dbReference type="NCBI Taxonomy" id="1250539"/>
    <lineage>
        <taxon>Bacteria</taxon>
        <taxon>Pseudomonadati</taxon>
        <taxon>Pseudomonadota</taxon>
        <taxon>Alphaproteobacteria</taxon>
        <taxon>Rhodobacterales</taxon>
        <taxon>Roseobacteraceae</taxon>
        <taxon>Salipiger</taxon>
    </lineage>
</organism>
<protein>
    <submittedName>
        <fullName evidence="1">Uncharacterized protein</fullName>
    </submittedName>
</protein>
<keyword evidence="2" id="KW-1185">Reference proteome</keyword>
<dbReference type="Proteomes" id="UP000187059">
    <property type="component" value="Chromosome"/>
</dbReference>
<proteinExistence type="predicted"/>
<reference evidence="1 2" key="1">
    <citation type="submission" date="2016-04" db="EMBL/GenBank/DDBJ databases">
        <title>Deep-sea bacteria in the southern Pacific.</title>
        <authorList>
            <person name="Tang K."/>
        </authorList>
    </citation>
    <scope>NUCLEOTIDE SEQUENCE [LARGE SCALE GENOMIC DNA]</scope>
    <source>
        <strain evidence="1 2">JLT2014</strain>
    </source>
</reference>
<dbReference type="KEGG" id="paby:Ga0080574_TMP2784"/>
<evidence type="ECO:0000313" key="2">
    <source>
        <dbReference type="Proteomes" id="UP000187059"/>
    </source>
</evidence>
<accession>A0A1P8UUS4</accession>